<sequence>MWRDSRAETAPVLKQGLTEA</sequence>
<dbReference type="AlphaFoldDB" id="A0A0A9AFG2"/>
<evidence type="ECO:0000313" key="2">
    <source>
        <dbReference type="EMBL" id="JAD48593.1"/>
    </source>
</evidence>
<reference evidence="2" key="1">
    <citation type="submission" date="2014-09" db="EMBL/GenBank/DDBJ databases">
        <authorList>
            <person name="Magalhaes I.L.F."/>
            <person name="Oliveira U."/>
            <person name="Santos F.R."/>
            <person name="Vidigal T.H.D.A."/>
            <person name="Brescovit A.D."/>
            <person name="Santos A.J."/>
        </authorList>
    </citation>
    <scope>NUCLEOTIDE SEQUENCE</scope>
    <source>
        <tissue evidence="2">Shoot tissue taken approximately 20 cm above the soil surface</tissue>
    </source>
</reference>
<reference evidence="2" key="2">
    <citation type="journal article" date="2015" name="Data Brief">
        <title>Shoot transcriptome of the giant reed, Arundo donax.</title>
        <authorList>
            <person name="Barrero R.A."/>
            <person name="Guerrero F.D."/>
            <person name="Moolhuijzen P."/>
            <person name="Goolsby J.A."/>
            <person name="Tidwell J."/>
            <person name="Bellgard S.E."/>
            <person name="Bellgard M.I."/>
        </authorList>
    </citation>
    <scope>NUCLEOTIDE SEQUENCE</scope>
    <source>
        <tissue evidence="2">Shoot tissue taken approximately 20 cm above the soil surface</tissue>
    </source>
</reference>
<evidence type="ECO:0000256" key="1">
    <source>
        <dbReference type="SAM" id="MobiDB-lite"/>
    </source>
</evidence>
<proteinExistence type="predicted"/>
<accession>A0A0A9AFG2</accession>
<protein>
    <submittedName>
        <fullName evidence="2">Uncharacterized protein</fullName>
    </submittedName>
</protein>
<feature type="region of interest" description="Disordered" evidence="1">
    <location>
        <begin position="1"/>
        <end position="20"/>
    </location>
</feature>
<dbReference type="EMBL" id="GBRH01249302">
    <property type="protein sequence ID" value="JAD48593.1"/>
    <property type="molecule type" value="Transcribed_RNA"/>
</dbReference>
<organism evidence="2">
    <name type="scientific">Arundo donax</name>
    <name type="common">Giant reed</name>
    <name type="synonym">Donax arundinaceus</name>
    <dbReference type="NCBI Taxonomy" id="35708"/>
    <lineage>
        <taxon>Eukaryota</taxon>
        <taxon>Viridiplantae</taxon>
        <taxon>Streptophyta</taxon>
        <taxon>Embryophyta</taxon>
        <taxon>Tracheophyta</taxon>
        <taxon>Spermatophyta</taxon>
        <taxon>Magnoliopsida</taxon>
        <taxon>Liliopsida</taxon>
        <taxon>Poales</taxon>
        <taxon>Poaceae</taxon>
        <taxon>PACMAD clade</taxon>
        <taxon>Arundinoideae</taxon>
        <taxon>Arundineae</taxon>
        <taxon>Arundo</taxon>
    </lineage>
</organism>
<name>A0A0A9AFG2_ARUDO</name>